<evidence type="ECO:0000313" key="1">
    <source>
        <dbReference type="EMBL" id="SHN24410.1"/>
    </source>
</evidence>
<sequence>MGKGGTASEVKHFQTLDDGQVGCWIWNCGVPATRWMDLERYGIRRWLSTAYCDDHGQWELDPRDGDAVTRERKIK</sequence>
<comment type="caution">
    <text evidence="1">The sequence shown here is derived from an EMBL/GenBank/DDBJ whole genome shotgun (WGS) entry which is preliminary data.</text>
</comment>
<dbReference type="Proteomes" id="UP000184388">
    <property type="component" value="Unassembled WGS sequence"/>
</dbReference>
<gene>
    <name evidence="1" type="ORF">SAMN05216268_12698</name>
</gene>
<proteinExistence type="predicted"/>
<organism evidence="1 2">
    <name type="scientific">Streptomyces yunnanensis</name>
    <dbReference type="NCBI Taxonomy" id="156453"/>
    <lineage>
        <taxon>Bacteria</taxon>
        <taxon>Bacillati</taxon>
        <taxon>Actinomycetota</taxon>
        <taxon>Actinomycetes</taxon>
        <taxon>Kitasatosporales</taxon>
        <taxon>Streptomycetaceae</taxon>
        <taxon>Streptomyces</taxon>
    </lineage>
</organism>
<protein>
    <submittedName>
        <fullName evidence="1">Uncharacterized protein</fullName>
    </submittedName>
</protein>
<dbReference type="RefSeq" id="WP_073449034.1">
    <property type="nucleotide sequence ID" value="NZ_FRBK01000026.1"/>
</dbReference>
<evidence type="ECO:0000313" key="2">
    <source>
        <dbReference type="Proteomes" id="UP000184388"/>
    </source>
</evidence>
<reference evidence="2" key="1">
    <citation type="submission" date="2016-11" db="EMBL/GenBank/DDBJ databases">
        <authorList>
            <person name="Jaros S."/>
            <person name="Januszkiewicz K."/>
            <person name="Wedrychowicz H."/>
        </authorList>
    </citation>
    <scope>NUCLEOTIDE SEQUENCE [LARGE SCALE GENOMIC DNA]</scope>
    <source>
        <strain evidence="2">CGMCC 4.3555</strain>
    </source>
</reference>
<name>A0A9X8QZK6_9ACTN</name>
<accession>A0A9X8QZK6</accession>
<dbReference type="EMBL" id="FRBK01000026">
    <property type="protein sequence ID" value="SHN24410.1"/>
    <property type="molecule type" value="Genomic_DNA"/>
</dbReference>
<dbReference type="AlphaFoldDB" id="A0A9X8QZK6"/>